<dbReference type="InterPro" id="IPR000644">
    <property type="entry name" value="CBS_dom"/>
</dbReference>
<dbReference type="CDD" id="cd02205">
    <property type="entry name" value="CBS_pair_SF"/>
    <property type="match status" value="1"/>
</dbReference>
<gene>
    <name evidence="13" type="ORF">SAMN05216323_10238</name>
</gene>
<feature type="transmembrane region" description="Helical" evidence="11">
    <location>
        <begin position="115"/>
        <end position="140"/>
    </location>
</feature>
<feature type="transmembrane region" description="Helical" evidence="11">
    <location>
        <begin position="66"/>
        <end position="88"/>
    </location>
</feature>
<feature type="transmembrane region" description="Helical" evidence="11">
    <location>
        <begin position="352"/>
        <end position="373"/>
    </location>
</feature>
<evidence type="ECO:0000256" key="9">
    <source>
        <dbReference type="ARBA" id="ARBA00023303"/>
    </source>
</evidence>
<dbReference type="PROSITE" id="PS51371">
    <property type="entry name" value="CBS"/>
    <property type="match status" value="2"/>
</dbReference>
<keyword evidence="7" id="KW-0869">Chloride channel</keyword>
<dbReference type="Pfam" id="PF00654">
    <property type="entry name" value="Voltage_CLC"/>
    <property type="match status" value="1"/>
</dbReference>
<dbReference type="STRING" id="1640674.SAMN05216323_10238"/>
<dbReference type="Gene3D" id="1.10.3080.10">
    <property type="entry name" value="Clc chloride channel"/>
    <property type="match status" value="1"/>
</dbReference>
<evidence type="ECO:0000256" key="10">
    <source>
        <dbReference type="PROSITE-ProRule" id="PRU00703"/>
    </source>
</evidence>
<dbReference type="EMBL" id="FMYP01000023">
    <property type="protein sequence ID" value="SDC25864.1"/>
    <property type="molecule type" value="Genomic_DNA"/>
</dbReference>
<keyword evidence="2" id="KW-0813">Transport</keyword>
<keyword evidence="4 11" id="KW-1133">Transmembrane helix</keyword>
<dbReference type="SUPFAM" id="SSF54631">
    <property type="entry name" value="CBS-domain pair"/>
    <property type="match status" value="1"/>
</dbReference>
<keyword evidence="5" id="KW-0406">Ion transport</keyword>
<protein>
    <submittedName>
        <fullName evidence="13">Chloride channel protein, CIC family</fullName>
    </submittedName>
</protein>
<evidence type="ECO:0000259" key="12">
    <source>
        <dbReference type="PROSITE" id="PS51371"/>
    </source>
</evidence>
<feature type="transmembrane region" description="Helical" evidence="11">
    <location>
        <begin position="317"/>
        <end position="340"/>
    </location>
</feature>
<evidence type="ECO:0000256" key="8">
    <source>
        <dbReference type="ARBA" id="ARBA00023214"/>
    </source>
</evidence>
<dbReference type="Gene3D" id="3.10.580.10">
    <property type="entry name" value="CBS-domain"/>
    <property type="match status" value="1"/>
</dbReference>
<name>A0A1G6K4H3_9BACT</name>
<keyword evidence="6 11" id="KW-0472">Membrane</keyword>
<dbReference type="GO" id="GO:0034707">
    <property type="term" value="C:chloride channel complex"/>
    <property type="evidence" value="ECO:0007669"/>
    <property type="project" value="UniProtKB-KW"/>
</dbReference>
<keyword evidence="14" id="KW-1185">Reference proteome</keyword>
<keyword evidence="3 11" id="KW-0812">Transmembrane</keyword>
<keyword evidence="9" id="KW-0407">Ion channel</keyword>
<feature type="domain" description="CBS" evidence="12">
    <location>
        <begin position="470"/>
        <end position="527"/>
    </location>
</feature>
<keyword evidence="10" id="KW-0129">CBS domain</keyword>
<feature type="transmembrane region" description="Helical" evidence="11">
    <location>
        <begin position="194"/>
        <end position="216"/>
    </location>
</feature>
<feature type="transmembrane region" description="Helical" evidence="11">
    <location>
        <begin position="160"/>
        <end position="187"/>
    </location>
</feature>
<evidence type="ECO:0000256" key="6">
    <source>
        <dbReference type="ARBA" id="ARBA00023136"/>
    </source>
</evidence>
<dbReference type="CDD" id="cd00400">
    <property type="entry name" value="Voltage_gated_ClC"/>
    <property type="match status" value="1"/>
</dbReference>
<dbReference type="InterPro" id="IPR050368">
    <property type="entry name" value="ClC-type_chloride_channel"/>
</dbReference>
<dbReference type="SMART" id="SM00116">
    <property type="entry name" value="CBS"/>
    <property type="match status" value="2"/>
</dbReference>
<dbReference type="PRINTS" id="PR00762">
    <property type="entry name" value="CLCHANNEL"/>
</dbReference>
<evidence type="ECO:0000313" key="14">
    <source>
        <dbReference type="Proteomes" id="UP000199452"/>
    </source>
</evidence>
<dbReference type="RefSeq" id="WP_092437596.1">
    <property type="nucleotide sequence ID" value="NZ_FMYP01000023.1"/>
</dbReference>
<feature type="transmembrane region" description="Helical" evidence="11">
    <location>
        <begin position="385"/>
        <end position="408"/>
    </location>
</feature>
<dbReference type="SUPFAM" id="SSF81340">
    <property type="entry name" value="Clc chloride channel"/>
    <property type="match status" value="1"/>
</dbReference>
<feature type="transmembrane region" description="Helical" evidence="11">
    <location>
        <begin position="274"/>
        <end position="292"/>
    </location>
</feature>
<evidence type="ECO:0000256" key="4">
    <source>
        <dbReference type="ARBA" id="ARBA00022989"/>
    </source>
</evidence>
<dbReference type="OrthoDB" id="9812438at2"/>
<keyword evidence="8" id="KW-0868">Chloride</keyword>
<sequence length="594" mass="65566">MKYTFNTKSFLFRLLFWLRAMPPKRLIIILSFAVGIMSGLAAVVLKQLIHFVKFFLTSWFPVESESYLYLAYPMLGIFLTVLFVRYYVKDNISHGITRVLYAISRRESRLKRHNTYSSMIASSLTIGFGGSVGAEAPIVLTGASLGSQVGQWLGLDYKRITLLLGCGAAGAVAGIFKAPVAGILFTLEILMLDLTMASIVPLLISAVTATFVSNFLMGSQVPFAENLLEPFRMSNVPFYLILGLFCGLISYYFTETTLRIEQRLSRIDVWWKKLLIGGISLGLLIFLFPPLYGEGYETLEAFFNGHASDVFANTYFYAYRGSVIVTIIFLSLVLFLKVLAMAFTNGAGGVGGIFAPSLFMGGVAGYLVATIINATGWIQVSPVNFAMVGMAGIMSGVMHAPLTAIFLIAEITGGYTLFPPLAITATAAYLTIIYFEPHSLYTKRLAQSGDLITHHKDKALLTLLKLDSVIERDFTTVTPTDTLGQLVKSVSRSRRNLFPVVDDKGIFLGIVLLDDIRTVMFRSDSYETSYVKDFMSFAPASVSLLEPMESVLKKFEDSGAWNLPVVEDGLYVGFVSKSKILSAYREMLVQFSDD</sequence>
<evidence type="ECO:0000256" key="3">
    <source>
        <dbReference type="ARBA" id="ARBA00022692"/>
    </source>
</evidence>
<organism evidence="13 14">
    <name type="scientific">Williamwhitmania taraxaci</name>
    <dbReference type="NCBI Taxonomy" id="1640674"/>
    <lineage>
        <taxon>Bacteria</taxon>
        <taxon>Pseudomonadati</taxon>
        <taxon>Bacteroidota</taxon>
        <taxon>Bacteroidia</taxon>
        <taxon>Bacteroidales</taxon>
        <taxon>Williamwhitmaniaceae</taxon>
        <taxon>Williamwhitmania</taxon>
    </lineage>
</organism>
<dbReference type="GO" id="GO:0005254">
    <property type="term" value="F:chloride channel activity"/>
    <property type="evidence" value="ECO:0007669"/>
    <property type="project" value="UniProtKB-KW"/>
</dbReference>
<dbReference type="Proteomes" id="UP000199452">
    <property type="component" value="Unassembled WGS sequence"/>
</dbReference>
<feature type="transmembrane region" description="Helical" evidence="11">
    <location>
        <begin position="236"/>
        <end position="253"/>
    </location>
</feature>
<evidence type="ECO:0000256" key="2">
    <source>
        <dbReference type="ARBA" id="ARBA00022448"/>
    </source>
</evidence>
<evidence type="ECO:0000313" key="13">
    <source>
        <dbReference type="EMBL" id="SDC25864.1"/>
    </source>
</evidence>
<accession>A0A1G6K4H3</accession>
<dbReference type="PANTHER" id="PTHR43427:SF6">
    <property type="entry name" value="CHLORIDE CHANNEL PROTEIN CLC-E"/>
    <property type="match status" value="1"/>
</dbReference>
<dbReference type="AlphaFoldDB" id="A0A1G6K4H3"/>
<comment type="subcellular location">
    <subcellularLocation>
        <location evidence="1">Membrane</location>
        <topology evidence="1">Multi-pass membrane protein</topology>
    </subcellularLocation>
</comment>
<dbReference type="PANTHER" id="PTHR43427">
    <property type="entry name" value="CHLORIDE CHANNEL PROTEIN CLC-E"/>
    <property type="match status" value="1"/>
</dbReference>
<evidence type="ECO:0000256" key="1">
    <source>
        <dbReference type="ARBA" id="ARBA00004141"/>
    </source>
</evidence>
<dbReference type="InterPro" id="IPR046342">
    <property type="entry name" value="CBS_dom_sf"/>
</dbReference>
<proteinExistence type="predicted"/>
<dbReference type="Pfam" id="PF00571">
    <property type="entry name" value="CBS"/>
    <property type="match status" value="2"/>
</dbReference>
<feature type="transmembrane region" description="Helical" evidence="11">
    <location>
        <begin position="415"/>
        <end position="435"/>
    </location>
</feature>
<reference evidence="13 14" key="1">
    <citation type="submission" date="2016-09" db="EMBL/GenBank/DDBJ databases">
        <authorList>
            <person name="Capua I."/>
            <person name="De Benedictis P."/>
            <person name="Joannis T."/>
            <person name="Lombin L.H."/>
            <person name="Cattoli G."/>
        </authorList>
    </citation>
    <scope>NUCLEOTIDE SEQUENCE [LARGE SCALE GENOMIC DNA]</scope>
    <source>
        <strain evidence="13 14">A7P-90m</strain>
    </source>
</reference>
<feature type="domain" description="CBS" evidence="12">
    <location>
        <begin position="535"/>
        <end position="591"/>
    </location>
</feature>
<evidence type="ECO:0000256" key="5">
    <source>
        <dbReference type="ARBA" id="ARBA00023065"/>
    </source>
</evidence>
<dbReference type="InterPro" id="IPR014743">
    <property type="entry name" value="Cl-channel_core"/>
</dbReference>
<dbReference type="InterPro" id="IPR001807">
    <property type="entry name" value="ClC"/>
</dbReference>
<evidence type="ECO:0000256" key="11">
    <source>
        <dbReference type="SAM" id="Phobius"/>
    </source>
</evidence>
<evidence type="ECO:0000256" key="7">
    <source>
        <dbReference type="ARBA" id="ARBA00023173"/>
    </source>
</evidence>